<dbReference type="GeneID" id="17350690"/>
<dbReference type="EMBL" id="GL433866">
    <property type="protein sequence ID" value="EFN51255.1"/>
    <property type="molecule type" value="Genomic_DNA"/>
</dbReference>
<dbReference type="InterPro" id="IPR036291">
    <property type="entry name" value="NAD(P)-bd_dom_sf"/>
</dbReference>
<dbReference type="STRING" id="554065.E1ZSJ1"/>
<dbReference type="OrthoDB" id="2129491at2759"/>
<dbReference type="RefSeq" id="XP_005843357.1">
    <property type="nucleotide sequence ID" value="XM_005843295.1"/>
</dbReference>
<organism evidence="5">
    <name type="scientific">Chlorella variabilis</name>
    <name type="common">Green alga</name>
    <dbReference type="NCBI Taxonomy" id="554065"/>
    <lineage>
        <taxon>Eukaryota</taxon>
        <taxon>Viridiplantae</taxon>
        <taxon>Chlorophyta</taxon>
        <taxon>core chlorophytes</taxon>
        <taxon>Trebouxiophyceae</taxon>
        <taxon>Chlorellales</taxon>
        <taxon>Chlorellaceae</taxon>
        <taxon>Chlorella clade</taxon>
        <taxon>Chlorella</taxon>
    </lineage>
</organism>
<evidence type="ECO:0000313" key="5">
    <source>
        <dbReference type="Proteomes" id="UP000008141"/>
    </source>
</evidence>
<accession>E1ZSJ1</accession>
<dbReference type="InParanoid" id="E1ZSJ1"/>
<name>E1ZSJ1_CHLVA</name>
<evidence type="ECO:0000259" key="3">
    <source>
        <dbReference type="Pfam" id="PF22725"/>
    </source>
</evidence>
<sequence length="361" mass="38607">MIGVGILGAANIANKNILGITLADNVQVVAVGSRDKAKAEAQLERCGLAGAVAAYGSYDEVVGDPRVDAVYITLPAALHLPWVRKAAAAGKHVLVEKPVAVDGVELDAMLAACADAGVQLMDGTMWSHSPRTERMAAILRDPAAVGELKAVTSAFTFYGKQIAAGAGDFLKNDVRVKKDCDPLGALGDLGWYCVRGILWAYGFEAPTSVTAHAGAAFNEEGVPLHIGATLLFSGGRRGHFECGFDRALTQSLEVAGTLGTIQLNDFVIPRSVKQSSFVVTGEHGLRDCDTWDATRRDEVVVHLAKPQEVCMWERFGGLVQHIQSGGQPDAFWPRITELTQRVLFAVERSAREGCREVRLSL</sequence>
<dbReference type="eggNOG" id="KOG2741">
    <property type="taxonomic scope" value="Eukaryota"/>
</dbReference>
<comment type="similarity">
    <text evidence="1">Belongs to the Gfo/Idh/MocA family.</text>
</comment>
<protein>
    <submittedName>
        <fullName evidence="4">Uncharacterized protein</fullName>
    </submittedName>
</protein>
<dbReference type="Pfam" id="PF01408">
    <property type="entry name" value="GFO_IDH_MocA"/>
    <property type="match status" value="1"/>
</dbReference>
<reference evidence="4 5" key="1">
    <citation type="journal article" date="2010" name="Plant Cell">
        <title>The Chlorella variabilis NC64A genome reveals adaptation to photosymbiosis, coevolution with viruses, and cryptic sex.</title>
        <authorList>
            <person name="Blanc G."/>
            <person name="Duncan G."/>
            <person name="Agarkova I."/>
            <person name="Borodovsky M."/>
            <person name="Gurnon J."/>
            <person name="Kuo A."/>
            <person name="Lindquist E."/>
            <person name="Lucas S."/>
            <person name="Pangilinan J."/>
            <person name="Polle J."/>
            <person name="Salamov A."/>
            <person name="Terry A."/>
            <person name="Yamada T."/>
            <person name="Dunigan D.D."/>
            <person name="Grigoriev I.V."/>
            <person name="Claverie J.M."/>
            <person name="Van Etten J.L."/>
        </authorList>
    </citation>
    <scope>NUCLEOTIDE SEQUENCE [LARGE SCALE GENOMIC DNA]</scope>
    <source>
        <strain evidence="4 5">NC64A</strain>
    </source>
</reference>
<dbReference type="Pfam" id="PF22725">
    <property type="entry name" value="GFO_IDH_MocA_C3"/>
    <property type="match status" value="1"/>
</dbReference>
<dbReference type="Gene3D" id="3.30.360.10">
    <property type="entry name" value="Dihydrodipicolinate Reductase, domain 2"/>
    <property type="match status" value="1"/>
</dbReference>
<dbReference type="InterPro" id="IPR055170">
    <property type="entry name" value="GFO_IDH_MocA-like_dom"/>
</dbReference>
<dbReference type="OMA" id="KMIQAPF"/>
<dbReference type="KEGG" id="cvr:CHLNCDRAFT_141286"/>
<feature type="domain" description="GFO/IDH/MocA-like oxidoreductase" evidence="3">
    <location>
        <begin position="144"/>
        <end position="261"/>
    </location>
</feature>
<dbReference type="PANTHER" id="PTHR46368">
    <property type="match status" value="1"/>
</dbReference>
<dbReference type="InterPro" id="IPR000683">
    <property type="entry name" value="Gfo/Idh/MocA-like_OxRdtase_N"/>
</dbReference>
<dbReference type="AlphaFoldDB" id="E1ZSJ1"/>
<dbReference type="GO" id="GO:0000166">
    <property type="term" value="F:nucleotide binding"/>
    <property type="evidence" value="ECO:0007669"/>
    <property type="project" value="InterPro"/>
</dbReference>
<dbReference type="FunCoup" id="E1ZSJ1">
    <property type="interactions" value="1047"/>
</dbReference>
<feature type="domain" description="Gfo/Idh/MocA-like oxidoreductase N-terminal" evidence="2">
    <location>
        <begin position="2"/>
        <end position="121"/>
    </location>
</feature>
<evidence type="ECO:0000256" key="1">
    <source>
        <dbReference type="ARBA" id="ARBA00010928"/>
    </source>
</evidence>
<proteinExistence type="inferred from homology"/>
<gene>
    <name evidence="4" type="ORF">CHLNCDRAFT_141286</name>
</gene>
<dbReference type="SUPFAM" id="SSF51735">
    <property type="entry name" value="NAD(P)-binding Rossmann-fold domains"/>
    <property type="match status" value="1"/>
</dbReference>
<dbReference type="PANTHER" id="PTHR46368:SF4">
    <property type="entry name" value="OS10G0403700 PROTEIN"/>
    <property type="match status" value="1"/>
</dbReference>
<evidence type="ECO:0000259" key="2">
    <source>
        <dbReference type="Pfam" id="PF01408"/>
    </source>
</evidence>
<dbReference type="Gene3D" id="3.40.50.720">
    <property type="entry name" value="NAD(P)-binding Rossmann-like Domain"/>
    <property type="match status" value="1"/>
</dbReference>
<dbReference type="Proteomes" id="UP000008141">
    <property type="component" value="Unassembled WGS sequence"/>
</dbReference>
<keyword evidence="5" id="KW-1185">Reference proteome</keyword>
<evidence type="ECO:0000313" key="4">
    <source>
        <dbReference type="EMBL" id="EFN51255.1"/>
    </source>
</evidence>
<dbReference type="SUPFAM" id="SSF55347">
    <property type="entry name" value="Glyceraldehyde-3-phosphate dehydrogenase-like, C-terminal domain"/>
    <property type="match status" value="1"/>
</dbReference>